<gene>
    <name evidence="3" type="ORF">GCM10011379_29240</name>
</gene>
<evidence type="ECO:0000313" key="4">
    <source>
        <dbReference type="Proteomes" id="UP000627292"/>
    </source>
</evidence>
<accession>A0A917IZM2</accession>
<organism evidence="3 4">
    <name type="scientific">Filimonas zeae</name>
    <dbReference type="NCBI Taxonomy" id="1737353"/>
    <lineage>
        <taxon>Bacteria</taxon>
        <taxon>Pseudomonadati</taxon>
        <taxon>Bacteroidota</taxon>
        <taxon>Chitinophagia</taxon>
        <taxon>Chitinophagales</taxon>
        <taxon>Chitinophagaceae</taxon>
        <taxon>Filimonas</taxon>
    </lineage>
</organism>
<name>A0A917IZM2_9BACT</name>
<feature type="signal peptide" evidence="1">
    <location>
        <begin position="1"/>
        <end position="17"/>
    </location>
</feature>
<dbReference type="RefSeq" id="WP_188953489.1">
    <property type="nucleotide sequence ID" value="NZ_BMIB01000003.1"/>
</dbReference>
<evidence type="ECO:0000313" key="3">
    <source>
        <dbReference type="EMBL" id="GGH70697.1"/>
    </source>
</evidence>
<feature type="chain" id="PRO_5037388774" description="AB hydrolase-1 domain-containing protein" evidence="1">
    <location>
        <begin position="18"/>
        <end position="426"/>
    </location>
</feature>
<evidence type="ECO:0000259" key="2">
    <source>
        <dbReference type="Pfam" id="PF00561"/>
    </source>
</evidence>
<dbReference type="Gene3D" id="3.40.50.1820">
    <property type="entry name" value="alpha/beta hydrolase"/>
    <property type="match status" value="1"/>
</dbReference>
<dbReference type="InterPro" id="IPR000073">
    <property type="entry name" value="AB_hydrolase_1"/>
</dbReference>
<dbReference type="Proteomes" id="UP000627292">
    <property type="component" value="Unassembled WGS sequence"/>
</dbReference>
<proteinExistence type="predicted"/>
<dbReference type="PANTHER" id="PTHR46331">
    <property type="entry name" value="VALACYCLOVIR HYDROLASE"/>
    <property type="match status" value="1"/>
</dbReference>
<comment type="caution">
    <text evidence="3">The sequence shown here is derived from an EMBL/GenBank/DDBJ whole genome shotgun (WGS) entry which is preliminary data.</text>
</comment>
<feature type="domain" description="AB hydrolase-1" evidence="2">
    <location>
        <begin position="213"/>
        <end position="310"/>
    </location>
</feature>
<reference evidence="3" key="1">
    <citation type="journal article" date="2014" name="Int. J. Syst. Evol. Microbiol.">
        <title>Complete genome sequence of Corynebacterium casei LMG S-19264T (=DSM 44701T), isolated from a smear-ripened cheese.</title>
        <authorList>
            <consortium name="US DOE Joint Genome Institute (JGI-PGF)"/>
            <person name="Walter F."/>
            <person name="Albersmeier A."/>
            <person name="Kalinowski J."/>
            <person name="Ruckert C."/>
        </authorList>
    </citation>
    <scope>NUCLEOTIDE SEQUENCE</scope>
    <source>
        <strain evidence="3">CGMCC 1.15290</strain>
    </source>
</reference>
<keyword evidence="1" id="KW-0732">Signal</keyword>
<dbReference type="PANTHER" id="PTHR46331:SF2">
    <property type="entry name" value="VALACYCLOVIR HYDROLASE"/>
    <property type="match status" value="1"/>
</dbReference>
<reference evidence="3" key="2">
    <citation type="submission" date="2020-09" db="EMBL/GenBank/DDBJ databases">
        <authorList>
            <person name="Sun Q."/>
            <person name="Zhou Y."/>
        </authorList>
    </citation>
    <scope>NUCLEOTIDE SEQUENCE</scope>
    <source>
        <strain evidence="3">CGMCC 1.15290</strain>
    </source>
</reference>
<dbReference type="InterPro" id="IPR029058">
    <property type="entry name" value="AB_hydrolase_fold"/>
</dbReference>
<dbReference type="GO" id="GO:0017171">
    <property type="term" value="F:serine hydrolase activity"/>
    <property type="evidence" value="ECO:0007669"/>
    <property type="project" value="TreeGrafter"/>
</dbReference>
<dbReference type="EMBL" id="BMIB01000003">
    <property type="protein sequence ID" value="GGH70697.1"/>
    <property type="molecule type" value="Genomic_DNA"/>
</dbReference>
<dbReference type="AlphaFoldDB" id="A0A917IZM2"/>
<protein>
    <recommendedName>
        <fullName evidence="2">AB hydrolase-1 domain-containing protein</fullName>
    </recommendedName>
</protein>
<dbReference type="Gene3D" id="2.60.120.260">
    <property type="entry name" value="Galactose-binding domain-like"/>
    <property type="match status" value="1"/>
</dbReference>
<evidence type="ECO:0000256" key="1">
    <source>
        <dbReference type="SAM" id="SignalP"/>
    </source>
</evidence>
<dbReference type="Pfam" id="PF00561">
    <property type="entry name" value="Abhydrolase_1"/>
    <property type="match status" value="1"/>
</dbReference>
<dbReference type="PRINTS" id="PR00111">
    <property type="entry name" value="ABHYDROLASE"/>
</dbReference>
<sequence>MKLLTCLLFICPLSLHAQSRNDWDAFTRQVKVADFTGKKFKLEAAVKVELIDSTAEAELWARVDKADKKTGFFYNMMDKPIRSGNWAVYTINGKVDKGAVNLAFGGLFSRRGIFYFDYFRLWIENTKDQFEEILLPNGDFEEDSLRNWAGFNMNTAFKLTLASDTFFHGKKALKVDGAAFKTAPVLGANNVVGRYAPVNGINIYYETYGEGAPLLLLHGNSQSISSFYAQIPAFAKKYKVIAVDTRGQGKSGDDGKMYTYDQFASDMNALLDYLHIDSAHIVGWSDGGNTGLIMAMKYPAKVKKLVTMGANVFIDDTVVEKWVFKELDHQLKELKNDTTSRANNRRRLINMLLTEPRHSFDDLNTIHCPVLVVAGEKDVTKPEHTKQIATHIMGSTLLIAPKETHYYPTENAASFNKVVLDFFEKQ</sequence>
<keyword evidence="4" id="KW-1185">Reference proteome</keyword>
<dbReference type="SUPFAM" id="SSF53474">
    <property type="entry name" value="alpha/beta-Hydrolases"/>
    <property type="match status" value="1"/>
</dbReference>